<organism evidence="2 3">
    <name type="scientific">Novosphingobium olei</name>
    <dbReference type="NCBI Taxonomy" id="2728851"/>
    <lineage>
        <taxon>Bacteria</taxon>
        <taxon>Pseudomonadati</taxon>
        <taxon>Pseudomonadota</taxon>
        <taxon>Alphaproteobacteria</taxon>
        <taxon>Sphingomonadales</taxon>
        <taxon>Sphingomonadaceae</taxon>
        <taxon>Novosphingobium</taxon>
    </lineage>
</organism>
<keyword evidence="3" id="KW-1185">Reference proteome</keyword>
<protein>
    <submittedName>
        <fullName evidence="2">Uncharacterized protein</fullName>
    </submittedName>
</protein>
<proteinExistence type="predicted"/>
<evidence type="ECO:0000313" key="3">
    <source>
        <dbReference type="Proteomes" id="UP000583556"/>
    </source>
</evidence>
<evidence type="ECO:0000256" key="1">
    <source>
        <dbReference type="SAM" id="Phobius"/>
    </source>
</evidence>
<name>A0A7Y0GCK0_9SPHN</name>
<evidence type="ECO:0000313" key="2">
    <source>
        <dbReference type="EMBL" id="NML95692.1"/>
    </source>
</evidence>
<keyword evidence="1" id="KW-0472">Membrane</keyword>
<keyword evidence="1" id="KW-1133">Transmembrane helix</keyword>
<sequence>MDGMRLRDLDDRLNRIEEQNTKRFQELLAQIQRRDKWIITSICNLVGLFNYLLVVIGVWFFIEKTGAGLLGSIDIIGLGIVALFLMAHCTSRLAEAYSVKIERGATLSCWLRHVH</sequence>
<feature type="transmembrane region" description="Helical" evidence="1">
    <location>
        <begin position="68"/>
        <end position="87"/>
    </location>
</feature>
<comment type="caution">
    <text evidence="2">The sequence shown here is derived from an EMBL/GenBank/DDBJ whole genome shotgun (WGS) entry which is preliminary data.</text>
</comment>
<reference evidence="2 3" key="1">
    <citation type="submission" date="2020-04" db="EMBL/GenBank/DDBJ databases">
        <title>Novosphingobium sp. TW-4 isolated from soil.</title>
        <authorList>
            <person name="Dahal R.H."/>
            <person name="Chaudhary D.K."/>
        </authorList>
    </citation>
    <scope>NUCLEOTIDE SEQUENCE [LARGE SCALE GENOMIC DNA]</scope>
    <source>
        <strain evidence="2 3">TW-4</strain>
    </source>
</reference>
<keyword evidence="1" id="KW-0812">Transmembrane</keyword>
<feature type="transmembrane region" description="Helical" evidence="1">
    <location>
        <begin position="37"/>
        <end position="62"/>
    </location>
</feature>
<dbReference type="RefSeq" id="WP_169494901.1">
    <property type="nucleotide sequence ID" value="NZ_JABBGM010000012.1"/>
</dbReference>
<gene>
    <name evidence="2" type="ORF">HHL27_18630</name>
</gene>
<dbReference type="EMBL" id="JABBGM010000012">
    <property type="protein sequence ID" value="NML95692.1"/>
    <property type="molecule type" value="Genomic_DNA"/>
</dbReference>
<dbReference type="Proteomes" id="UP000583556">
    <property type="component" value="Unassembled WGS sequence"/>
</dbReference>
<dbReference type="AlphaFoldDB" id="A0A7Y0GCK0"/>
<accession>A0A7Y0GCK0</accession>